<protein>
    <submittedName>
        <fullName evidence="1">(wild Malaysian banana) hypothetical protein</fullName>
    </submittedName>
</protein>
<dbReference type="EMBL" id="HG996470">
    <property type="protein sequence ID" value="CAG1838209.1"/>
    <property type="molecule type" value="Genomic_DNA"/>
</dbReference>
<dbReference type="Proteomes" id="UP000012960">
    <property type="component" value="Unplaced"/>
</dbReference>
<evidence type="ECO:0000313" key="1">
    <source>
        <dbReference type="EMBL" id="CAG1838209.1"/>
    </source>
</evidence>
<evidence type="ECO:0000313" key="2">
    <source>
        <dbReference type="EnsemblPlants" id="Ma05_p11580.1"/>
    </source>
</evidence>
<dbReference type="AlphaFoldDB" id="A0A804J3D2"/>
<evidence type="ECO:0000313" key="3">
    <source>
        <dbReference type="Proteomes" id="UP000012960"/>
    </source>
</evidence>
<sequence>MPSTNLLVATSASCSSPSCLSKRHDPLRDKDFLVIFGLLEHLLDNCVRLSISATTFPALSTATVTLQHVASRGNYEKDTDRYNYVGEEERT</sequence>
<proteinExistence type="predicted"/>
<dbReference type="EnsemblPlants" id="Ma05_t11580.1">
    <property type="protein sequence ID" value="Ma05_p11580.1"/>
    <property type="gene ID" value="Ma05_g11580"/>
</dbReference>
<reference evidence="2" key="2">
    <citation type="submission" date="2021-05" db="UniProtKB">
        <authorList>
            <consortium name="EnsemblPlants"/>
        </authorList>
    </citation>
    <scope>IDENTIFICATION</scope>
    <source>
        <strain evidence="2">subsp. malaccensis</strain>
    </source>
</reference>
<reference evidence="1" key="1">
    <citation type="submission" date="2021-03" db="EMBL/GenBank/DDBJ databases">
        <authorList>
            <consortium name="Genoscope - CEA"/>
            <person name="William W."/>
        </authorList>
    </citation>
    <scope>NUCLEOTIDE SEQUENCE</scope>
    <source>
        <strain evidence="1">Doubled-haploid Pahang</strain>
    </source>
</reference>
<keyword evidence="3" id="KW-1185">Reference proteome</keyword>
<dbReference type="InParanoid" id="A0A804J3D2"/>
<dbReference type="Gramene" id="Ma05_t11580.1">
    <property type="protein sequence ID" value="Ma05_p11580.1"/>
    <property type="gene ID" value="Ma05_g11580"/>
</dbReference>
<organism evidence="2 3">
    <name type="scientific">Musa acuminata subsp. malaccensis</name>
    <name type="common">Wild banana</name>
    <name type="synonym">Musa malaccensis</name>
    <dbReference type="NCBI Taxonomy" id="214687"/>
    <lineage>
        <taxon>Eukaryota</taxon>
        <taxon>Viridiplantae</taxon>
        <taxon>Streptophyta</taxon>
        <taxon>Embryophyta</taxon>
        <taxon>Tracheophyta</taxon>
        <taxon>Spermatophyta</taxon>
        <taxon>Magnoliopsida</taxon>
        <taxon>Liliopsida</taxon>
        <taxon>Zingiberales</taxon>
        <taxon>Musaceae</taxon>
        <taxon>Musa</taxon>
    </lineage>
</organism>
<name>A0A804J3D2_MUSAM</name>
<gene>
    <name evidence="1" type="ORF">GSMUA_263860.1</name>
</gene>
<accession>A0A804J3D2</accession>